<evidence type="ECO:0000313" key="3">
    <source>
        <dbReference type="Proteomes" id="UP000475532"/>
    </source>
</evidence>
<proteinExistence type="predicted"/>
<gene>
    <name evidence="2" type="ORF">G3I70_08855</name>
</gene>
<organism evidence="2 3">
    <name type="scientific">Actinomadura bangladeshensis</name>
    <dbReference type="NCBI Taxonomy" id="453573"/>
    <lineage>
        <taxon>Bacteria</taxon>
        <taxon>Bacillati</taxon>
        <taxon>Actinomycetota</taxon>
        <taxon>Actinomycetes</taxon>
        <taxon>Streptosporangiales</taxon>
        <taxon>Thermomonosporaceae</taxon>
        <taxon>Actinomadura</taxon>
    </lineage>
</organism>
<comment type="caution">
    <text evidence="2">The sequence shown here is derived from an EMBL/GenBank/DDBJ whole genome shotgun (WGS) entry which is preliminary data.</text>
</comment>
<reference evidence="2 3" key="1">
    <citation type="submission" date="2020-01" db="EMBL/GenBank/DDBJ databases">
        <title>Insect and environment-associated Actinomycetes.</title>
        <authorList>
            <person name="Currrie C."/>
            <person name="Chevrette M."/>
            <person name="Carlson C."/>
            <person name="Stubbendieck R."/>
            <person name="Wendt-Pienkowski E."/>
        </authorList>
    </citation>
    <scope>NUCLEOTIDE SEQUENCE [LARGE SCALE GENOMIC DNA]</scope>
    <source>
        <strain evidence="2 3">SID10258</strain>
    </source>
</reference>
<protein>
    <submittedName>
        <fullName evidence="2">Uncharacterized protein</fullName>
    </submittedName>
</protein>
<dbReference type="RefSeq" id="WP_163054291.1">
    <property type="nucleotide sequence ID" value="NZ_JAAGLI010000213.1"/>
</dbReference>
<dbReference type="EMBL" id="JAAGLI010000213">
    <property type="protein sequence ID" value="NEA22599.1"/>
    <property type="molecule type" value="Genomic_DNA"/>
</dbReference>
<feature type="region of interest" description="Disordered" evidence="1">
    <location>
        <begin position="44"/>
        <end position="67"/>
    </location>
</feature>
<name>A0A6L9QAS8_9ACTN</name>
<dbReference type="AlphaFoldDB" id="A0A6L9QAS8"/>
<evidence type="ECO:0000256" key="1">
    <source>
        <dbReference type="SAM" id="MobiDB-lite"/>
    </source>
</evidence>
<sequence length="67" mass="6989">MAQTTIPDPQAGPTEADEEAVLTEMYGPPDADGIYRGAPVREAVPGEPLPEIESYGPGAVPLTGEEH</sequence>
<evidence type="ECO:0000313" key="2">
    <source>
        <dbReference type="EMBL" id="NEA22599.1"/>
    </source>
</evidence>
<accession>A0A6L9QAS8</accession>
<dbReference type="Proteomes" id="UP000475532">
    <property type="component" value="Unassembled WGS sequence"/>
</dbReference>